<organism evidence="1 2">
    <name type="scientific">Zootermopsis nevadensis</name>
    <name type="common">Dampwood termite</name>
    <dbReference type="NCBI Taxonomy" id="136037"/>
    <lineage>
        <taxon>Eukaryota</taxon>
        <taxon>Metazoa</taxon>
        <taxon>Ecdysozoa</taxon>
        <taxon>Arthropoda</taxon>
        <taxon>Hexapoda</taxon>
        <taxon>Insecta</taxon>
        <taxon>Pterygota</taxon>
        <taxon>Neoptera</taxon>
        <taxon>Polyneoptera</taxon>
        <taxon>Dictyoptera</taxon>
        <taxon>Blattodea</taxon>
        <taxon>Blattoidea</taxon>
        <taxon>Termitoidae</taxon>
        <taxon>Termopsidae</taxon>
        <taxon>Zootermopsis</taxon>
    </lineage>
</organism>
<sequence length="76" mass="8633">MNLPHAQKICPLKSSRLGYYQLLQTAHCLQHNILLLLSLVRSHLPGPVLPTHQDAICHISDTVWLDRPLLTLCQMN</sequence>
<dbReference type="Proteomes" id="UP000027135">
    <property type="component" value="Unassembled WGS sequence"/>
</dbReference>
<evidence type="ECO:0000313" key="1">
    <source>
        <dbReference type="EMBL" id="KDR12195.1"/>
    </source>
</evidence>
<dbReference type="EMBL" id="KK853038">
    <property type="protein sequence ID" value="KDR12195.1"/>
    <property type="molecule type" value="Genomic_DNA"/>
</dbReference>
<reference evidence="1 2" key="1">
    <citation type="journal article" date="2014" name="Nat. Commun.">
        <title>Molecular traces of alternative social organization in a termite genome.</title>
        <authorList>
            <person name="Terrapon N."/>
            <person name="Li C."/>
            <person name="Robertson H.M."/>
            <person name="Ji L."/>
            <person name="Meng X."/>
            <person name="Booth W."/>
            <person name="Chen Z."/>
            <person name="Childers C.P."/>
            <person name="Glastad K.M."/>
            <person name="Gokhale K."/>
            <person name="Gowin J."/>
            <person name="Gronenberg W."/>
            <person name="Hermansen R.A."/>
            <person name="Hu H."/>
            <person name="Hunt B.G."/>
            <person name="Huylmans A.K."/>
            <person name="Khalil S.M."/>
            <person name="Mitchell R.D."/>
            <person name="Munoz-Torres M.C."/>
            <person name="Mustard J.A."/>
            <person name="Pan H."/>
            <person name="Reese J.T."/>
            <person name="Scharf M.E."/>
            <person name="Sun F."/>
            <person name="Vogel H."/>
            <person name="Xiao J."/>
            <person name="Yang W."/>
            <person name="Yang Z."/>
            <person name="Yang Z."/>
            <person name="Zhou J."/>
            <person name="Zhu J."/>
            <person name="Brent C.S."/>
            <person name="Elsik C.G."/>
            <person name="Goodisman M.A."/>
            <person name="Liberles D.A."/>
            <person name="Roe R.M."/>
            <person name="Vargo E.L."/>
            <person name="Vilcinskas A."/>
            <person name="Wang J."/>
            <person name="Bornberg-Bauer E."/>
            <person name="Korb J."/>
            <person name="Zhang G."/>
            <person name="Liebig J."/>
        </authorList>
    </citation>
    <scope>NUCLEOTIDE SEQUENCE [LARGE SCALE GENOMIC DNA]</scope>
    <source>
        <tissue evidence="1">Whole organism</tissue>
    </source>
</reference>
<evidence type="ECO:0000313" key="2">
    <source>
        <dbReference type="Proteomes" id="UP000027135"/>
    </source>
</evidence>
<dbReference type="InParanoid" id="A0A067QTK2"/>
<proteinExistence type="predicted"/>
<name>A0A067QTK2_ZOONE</name>
<keyword evidence="2" id="KW-1185">Reference proteome</keyword>
<accession>A0A067QTK2</accession>
<gene>
    <name evidence="1" type="ORF">L798_13931</name>
</gene>
<dbReference type="AlphaFoldDB" id="A0A067QTK2"/>
<protein>
    <submittedName>
        <fullName evidence="1">Uncharacterized protein</fullName>
    </submittedName>
</protein>